<protein>
    <submittedName>
        <fullName evidence="1">Uncharacterized protein</fullName>
    </submittedName>
</protein>
<name>A0A1X7HGX3_9BACL</name>
<keyword evidence="2" id="KW-1185">Reference proteome</keyword>
<dbReference type="RefSeq" id="WP_208914103.1">
    <property type="nucleotide sequence ID" value="NZ_LT840184.1"/>
</dbReference>
<sequence>MRYEINGVMVDSAEVLEYLQKNYLLHVCKYVQEKTGCTLAEARQLYEKMIQDEGIEEKPSTLEIRAYLMAGEFLYYLLLLHKTRILYICLLNPGKTPK</sequence>
<proteinExistence type="predicted"/>
<organism evidence="1 2">
    <name type="scientific">Paenibacillus uliginis N3/975</name>
    <dbReference type="NCBI Taxonomy" id="1313296"/>
    <lineage>
        <taxon>Bacteria</taxon>
        <taxon>Bacillati</taxon>
        <taxon>Bacillota</taxon>
        <taxon>Bacilli</taxon>
        <taxon>Bacillales</taxon>
        <taxon>Paenibacillaceae</taxon>
        <taxon>Paenibacillus</taxon>
    </lineage>
</organism>
<accession>A0A1X7HGX3</accession>
<dbReference type="Proteomes" id="UP000192940">
    <property type="component" value="Chromosome I"/>
</dbReference>
<gene>
    <name evidence="1" type="ORF">SAMN05661091_3220</name>
</gene>
<evidence type="ECO:0000313" key="1">
    <source>
        <dbReference type="EMBL" id="SMF85942.1"/>
    </source>
</evidence>
<evidence type="ECO:0000313" key="2">
    <source>
        <dbReference type="Proteomes" id="UP000192940"/>
    </source>
</evidence>
<dbReference type="EMBL" id="LT840184">
    <property type="protein sequence ID" value="SMF85942.1"/>
    <property type="molecule type" value="Genomic_DNA"/>
</dbReference>
<dbReference type="AlphaFoldDB" id="A0A1X7HGX3"/>
<reference evidence="1 2" key="1">
    <citation type="submission" date="2017-04" db="EMBL/GenBank/DDBJ databases">
        <authorList>
            <person name="Afonso C.L."/>
            <person name="Miller P.J."/>
            <person name="Scott M.A."/>
            <person name="Spackman E."/>
            <person name="Goraichik I."/>
            <person name="Dimitrov K.M."/>
            <person name="Suarez D.L."/>
            <person name="Swayne D.E."/>
        </authorList>
    </citation>
    <scope>NUCLEOTIDE SEQUENCE [LARGE SCALE GENOMIC DNA]</scope>
    <source>
        <strain evidence="1 2">N3/975</strain>
    </source>
</reference>